<feature type="transmembrane region" description="Helical" evidence="1">
    <location>
        <begin position="28"/>
        <end position="48"/>
    </location>
</feature>
<comment type="caution">
    <text evidence="2">The sequence shown here is derived from an EMBL/GenBank/DDBJ whole genome shotgun (WGS) entry which is preliminary data.</text>
</comment>
<evidence type="ECO:0000256" key="1">
    <source>
        <dbReference type="SAM" id="Phobius"/>
    </source>
</evidence>
<keyword evidence="1" id="KW-1133">Transmembrane helix</keyword>
<proteinExistence type="predicted"/>
<evidence type="ECO:0000313" key="2">
    <source>
        <dbReference type="EMBL" id="KAK7346242.1"/>
    </source>
</evidence>
<name>A0AAN9M1U3_PHACN</name>
<sequence>MLFRGLLQLLILLPKLLLSIQGLIHPLLRILILSFLLMLYESFVHSFIDVTHNRVSPCHYSYFSFISLLPPIIQFKSSHFSSFPSAICAPPKPQIRHNHRERERY</sequence>
<keyword evidence="1" id="KW-0472">Membrane</keyword>
<gene>
    <name evidence="2" type="ORF">VNO80_20757</name>
</gene>
<keyword evidence="1" id="KW-0812">Transmembrane</keyword>
<organism evidence="2 3">
    <name type="scientific">Phaseolus coccineus</name>
    <name type="common">Scarlet runner bean</name>
    <name type="synonym">Phaseolus multiflorus</name>
    <dbReference type="NCBI Taxonomy" id="3886"/>
    <lineage>
        <taxon>Eukaryota</taxon>
        <taxon>Viridiplantae</taxon>
        <taxon>Streptophyta</taxon>
        <taxon>Embryophyta</taxon>
        <taxon>Tracheophyta</taxon>
        <taxon>Spermatophyta</taxon>
        <taxon>Magnoliopsida</taxon>
        <taxon>eudicotyledons</taxon>
        <taxon>Gunneridae</taxon>
        <taxon>Pentapetalae</taxon>
        <taxon>rosids</taxon>
        <taxon>fabids</taxon>
        <taxon>Fabales</taxon>
        <taxon>Fabaceae</taxon>
        <taxon>Papilionoideae</taxon>
        <taxon>50 kb inversion clade</taxon>
        <taxon>NPAAA clade</taxon>
        <taxon>indigoferoid/millettioid clade</taxon>
        <taxon>Phaseoleae</taxon>
        <taxon>Phaseolus</taxon>
    </lineage>
</organism>
<dbReference type="Proteomes" id="UP001374584">
    <property type="component" value="Unassembled WGS sequence"/>
</dbReference>
<dbReference type="EMBL" id="JAYMYR010000008">
    <property type="protein sequence ID" value="KAK7346242.1"/>
    <property type="molecule type" value="Genomic_DNA"/>
</dbReference>
<dbReference type="AlphaFoldDB" id="A0AAN9M1U3"/>
<evidence type="ECO:0000313" key="3">
    <source>
        <dbReference type="Proteomes" id="UP001374584"/>
    </source>
</evidence>
<protein>
    <submittedName>
        <fullName evidence="2">Uncharacterized protein</fullName>
    </submittedName>
</protein>
<reference evidence="2 3" key="1">
    <citation type="submission" date="2024-01" db="EMBL/GenBank/DDBJ databases">
        <title>The genomes of 5 underutilized Papilionoideae crops provide insights into root nodulation and disease resistanc.</title>
        <authorList>
            <person name="Jiang F."/>
        </authorList>
    </citation>
    <scope>NUCLEOTIDE SEQUENCE [LARGE SCALE GENOMIC DNA]</scope>
    <source>
        <strain evidence="2">JINMINGXINNONG_FW02</strain>
        <tissue evidence="2">Leaves</tissue>
    </source>
</reference>
<accession>A0AAN9M1U3</accession>
<keyword evidence="3" id="KW-1185">Reference proteome</keyword>